<evidence type="ECO:0000313" key="3">
    <source>
        <dbReference type="Proteomes" id="UP000861567"/>
    </source>
</evidence>
<name>A0AAN5KSH9_LEGPN</name>
<protein>
    <submittedName>
        <fullName evidence="2">Uncharacterized protein</fullName>
    </submittedName>
</protein>
<keyword evidence="1" id="KW-0732">Signal</keyword>
<comment type="caution">
    <text evidence="2">The sequence shown here is derived from an EMBL/GenBank/DDBJ whole genome shotgun (WGS) entry which is preliminary data.</text>
</comment>
<reference evidence="2" key="2">
    <citation type="submission" date="2020-11" db="EMBL/GenBank/DDBJ databases">
        <authorList>
            <consortium name="NCBI Pathogen Detection Project"/>
        </authorList>
    </citation>
    <scope>NUCLEOTIDE SEQUENCE</scope>
    <source>
        <strain evidence="2">D3612</strain>
    </source>
</reference>
<accession>A0AAN5KSH9</accession>
<sequence>MKKWNQFLLLIYLSLFIGHAHAVTSLSTNTSLLTNFAQLVKAVEQGDDVKAIIRLDRCQITDPNLQTQLVQNLDGASTRFNFTEYLHFRTRINDQLRDTVTTVSSKIFEHSPGVFLSVSGRLNVFEDNTATLHVNFYNPVLGTSVLIIDWLCDISNGNDENGLFLYNSP</sequence>
<dbReference type="AlphaFoldDB" id="A0AAN5KSH9"/>
<proteinExistence type="predicted"/>
<organism evidence="2 3">
    <name type="scientific">Legionella pneumophila</name>
    <dbReference type="NCBI Taxonomy" id="446"/>
    <lineage>
        <taxon>Bacteria</taxon>
        <taxon>Pseudomonadati</taxon>
        <taxon>Pseudomonadota</taxon>
        <taxon>Gammaproteobacteria</taxon>
        <taxon>Legionellales</taxon>
        <taxon>Legionellaceae</taxon>
        <taxon>Legionella</taxon>
    </lineage>
</organism>
<dbReference type="EMBL" id="DACSEI010000025">
    <property type="protein sequence ID" value="HAT1597019.1"/>
    <property type="molecule type" value="Genomic_DNA"/>
</dbReference>
<feature type="signal peptide" evidence="1">
    <location>
        <begin position="1"/>
        <end position="22"/>
    </location>
</feature>
<dbReference type="Proteomes" id="UP000861567">
    <property type="component" value="Unassembled WGS sequence"/>
</dbReference>
<reference evidence="2" key="1">
    <citation type="journal article" date="2018" name="Genome Biol.">
        <title>SKESA: strategic k-mer extension for scrupulous assemblies.</title>
        <authorList>
            <person name="Souvorov A."/>
            <person name="Agarwala R."/>
            <person name="Lipman D.J."/>
        </authorList>
    </citation>
    <scope>NUCLEOTIDE SEQUENCE</scope>
    <source>
        <strain evidence="2">D3612</strain>
    </source>
</reference>
<evidence type="ECO:0000313" key="2">
    <source>
        <dbReference type="EMBL" id="HAT1597019.1"/>
    </source>
</evidence>
<evidence type="ECO:0000256" key="1">
    <source>
        <dbReference type="SAM" id="SignalP"/>
    </source>
</evidence>
<feature type="chain" id="PRO_5042940783" evidence="1">
    <location>
        <begin position="23"/>
        <end position="169"/>
    </location>
</feature>
<gene>
    <name evidence="2" type="ORF">I8Y58_002256</name>
</gene>